<dbReference type="SMART" id="SM00174">
    <property type="entry name" value="RHO"/>
    <property type="match status" value="1"/>
</dbReference>
<dbReference type="SMART" id="SM00173">
    <property type="entry name" value="RAS"/>
    <property type="match status" value="1"/>
</dbReference>
<dbReference type="InterPro" id="IPR005225">
    <property type="entry name" value="Small_GTP-bd"/>
</dbReference>
<dbReference type="SMART" id="SM00175">
    <property type="entry name" value="RAB"/>
    <property type="match status" value="1"/>
</dbReference>
<reference evidence="4" key="1">
    <citation type="submission" date="2016-11" db="UniProtKB">
        <authorList>
            <consortium name="WormBaseParasite"/>
        </authorList>
    </citation>
    <scope>IDENTIFICATION</scope>
</reference>
<accession>A0A1I8G9C1</accession>
<dbReference type="NCBIfam" id="TIGR00231">
    <property type="entry name" value="small_GTP"/>
    <property type="match status" value="1"/>
</dbReference>
<evidence type="ECO:0000256" key="1">
    <source>
        <dbReference type="ARBA" id="ARBA00022741"/>
    </source>
</evidence>
<sequence>MAANAQRKRRIAVLGSKSVGKSSLTMRFTQNTFSEMYVPTIEDTLSKEVTFRGQRYVLEITDTAGQESGSPASSAQTLNVDGWVLVFSTANRKSFEYLRTVRNCLLESTGHRTLPMVLVGNKVDLAANDRTVGSDEVTRLAQEWQCPAVLTSAKTNQNVQEVFDKCLYEVEKLNGNIKQERNCCISVG</sequence>
<dbReference type="GO" id="GO:0007165">
    <property type="term" value="P:signal transduction"/>
    <property type="evidence" value="ECO:0007669"/>
    <property type="project" value="InterPro"/>
</dbReference>
<dbReference type="Gene3D" id="3.40.50.300">
    <property type="entry name" value="P-loop containing nucleotide triphosphate hydrolases"/>
    <property type="match status" value="1"/>
</dbReference>
<name>A0A1I8G9C1_9PLAT</name>
<evidence type="ECO:0000256" key="2">
    <source>
        <dbReference type="ARBA" id="ARBA00023134"/>
    </source>
</evidence>
<dbReference type="Proteomes" id="UP000095280">
    <property type="component" value="Unplaced"/>
</dbReference>
<dbReference type="InterPro" id="IPR020849">
    <property type="entry name" value="Small_GTPase_Ras-type"/>
</dbReference>
<dbReference type="GO" id="GO:0005525">
    <property type="term" value="F:GTP binding"/>
    <property type="evidence" value="ECO:0007669"/>
    <property type="project" value="UniProtKB-KW"/>
</dbReference>
<dbReference type="GO" id="GO:0016020">
    <property type="term" value="C:membrane"/>
    <property type="evidence" value="ECO:0007669"/>
    <property type="project" value="InterPro"/>
</dbReference>
<dbReference type="InterPro" id="IPR001806">
    <property type="entry name" value="Small_GTPase"/>
</dbReference>
<protein>
    <submittedName>
        <fullName evidence="4">Small monomeric GTPase</fullName>
    </submittedName>
</protein>
<dbReference type="PRINTS" id="PR00449">
    <property type="entry name" value="RASTRNSFRMNG"/>
</dbReference>
<proteinExistence type="predicted"/>
<dbReference type="Pfam" id="PF00071">
    <property type="entry name" value="Ras"/>
    <property type="match status" value="1"/>
</dbReference>
<dbReference type="AlphaFoldDB" id="A0A1I8G9C1"/>
<dbReference type="PANTHER" id="PTHR24070">
    <property type="entry name" value="RAS, DI-RAS, AND RHEB FAMILY MEMBERS OF SMALL GTPASE SUPERFAMILY"/>
    <property type="match status" value="1"/>
</dbReference>
<dbReference type="WBParaSite" id="maker-uti_cns_0001112-snap-gene-1.11-mRNA-1">
    <property type="protein sequence ID" value="maker-uti_cns_0001112-snap-gene-1.11-mRNA-1"/>
    <property type="gene ID" value="maker-uti_cns_0001112-snap-gene-1.11"/>
</dbReference>
<dbReference type="SUPFAM" id="SSF52540">
    <property type="entry name" value="P-loop containing nucleoside triphosphate hydrolases"/>
    <property type="match status" value="1"/>
</dbReference>
<keyword evidence="1" id="KW-0547">Nucleotide-binding</keyword>
<dbReference type="PROSITE" id="PS51420">
    <property type="entry name" value="RHO"/>
    <property type="match status" value="1"/>
</dbReference>
<dbReference type="InterPro" id="IPR027417">
    <property type="entry name" value="P-loop_NTPase"/>
</dbReference>
<evidence type="ECO:0000313" key="4">
    <source>
        <dbReference type="WBParaSite" id="maker-uti_cns_0001112-snap-gene-1.11-mRNA-1"/>
    </source>
</evidence>
<dbReference type="GO" id="GO:0003924">
    <property type="term" value="F:GTPase activity"/>
    <property type="evidence" value="ECO:0007669"/>
    <property type="project" value="InterPro"/>
</dbReference>
<evidence type="ECO:0000313" key="3">
    <source>
        <dbReference type="Proteomes" id="UP000095280"/>
    </source>
</evidence>
<keyword evidence="2" id="KW-0342">GTP-binding</keyword>
<keyword evidence="3" id="KW-1185">Reference proteome</keyword>
<dbReference type="PROSITE" id="PS51419">
    <property type="entry name" value="RAB"/>
    <property type="match status" value="1"/>
</dbReference>
<dbReference type="PROSITE" id="PS51421">
    <property type="entry name" value="RAS"/>
    <property type="match status" value="1"/>
</dbReference>
<organism evidence="3 4">
    <name type="scientific">Macrostomum lignano</name>
    <dbReference type="NCBI Taxonomy" id="282301"/>
    <lineage>
        <taxon>Eukaryota</taxon>
        <taxon>Metazoa</taxon>
        <taxon>Spiralia</taxon>
        <taxon>Lophotrochozoa</taxon>
        <taxon>Platyhelminthes</taxon>
        <taxon>Rhabditophora</taxon>
        <taxon>Macrostomorpha</taxon>
        <taxon>Macrostomida</taxon>
        <taxon>Macrostomidae</taxon>
        <taxon>Macrostomum</taxon>
    </lineage>
</organism>